<proteinExistence type="predicted"/>
<feature type="region of interest" description="Disordered" evidence="1">
    <location>
        <begin position="22"/>
        <end position="50"/>
    </location>
</feature>
<evidence type="ECO:0000313" key="2">
    <source>
        <dbReference type="EMBL" id="CUR54112.1"/>
    </source>
</evidence>
<dbReference type="EMBL" id="CZKA01000004">
    <property type="protein sequence ID" value="CUR54112.1"/>
    <property type="molecule type" value="Genomic_DNA"/>
</dbReference>
<dbReference type="PROSITE" id="PS51257">
    <property type="entry name" value="PROKAR_LIPOPROTEIN"/>
    <property type="match status" value="1"/>
</dbReference>
<name>A0A2P2C088_9ZZZZ</name>
<dbReference type="AlphaFoldDB" id="A0A2P2C088"/>
<organism evidence="2">
    <name type="scientific">metagenome</name>
    <dbReference type="NCBI Taxonomy" id="256318"/>
    <lineage>
        <taxon>unclassified sequences</taxon>
        <taxon>metagenomes</taxon>
    </lineage>
</organism>
<evidence type="ECO:0000256" key="1">
    <source>
        <dbReference type="SAM" id="MobiDB-lite"/>
    </source>
</evidence>
<gene>
    <name evidence="2" type="ORF">NOCA2120145</name>
</gene>
<sequence length="236" mass="24192">MLKIMSAAAAIALAGVLAACSDDEPPTGPAADESQPATAAATPDCPPVAGDHNRLDPGCWAIQAEGVVESPLAQLQLPAGFSGNDAWVWVNDRPDKWGAITMMMVGDVYRDACTRTGGMVKVGGSVQDFASALAAQKATTTTTPVPVSLDGHEGVYLEMTVPADTDLSRCVDDSLSLWVAEGGPVGGVDPGNVHRYWVVDMDGQGVVLLAATDRDAPDQTVELFTGIAASATLAAG</sequence>
<protein>
    <submittedName>
        <fullName evidence="2">Uncharacterized protein</fullName>
    </submittedName>
</protein>
<reference evidence="2" key="1">
    <citation type="submission" date="2015-08" db="EMBL/GenBank/DDBJ databases">
        <authorList>
            <person name="Babu N.S."/>
            <person name="Beckwith C.J."/>
            <person name="Beseler K.G."/>
            <person name="Brison A."/>
            <person name="Carone J.V."/>
            <person name="Caskin T.P."/>
            <person name="Diamond M."/>
            <person name="Durham M.E."/>
            <person name="Foxe J.M."/>
            <person name="Go M."/>
            <person name="Henderson B.A."/>
            <person name="Jones I.B."/>
            <person name="McGettigan J.A."/>
            <person name="Micheletti S.J."/>
            <person name="Nasrallah M.E."/>
            <person name="Ortiz D."/>
            <person name="Piller C.R."/>
            <person name="Privatt S.R."/>
            <person name="Schneider S.L."/>
            <person name="Sharp S."/>
            <person name="Smith T.C."/>
            <person name="Stanton J.D."/>
            <person name="Ullery H.E."/>
            <person name="Wilson R.J."/>
            <person name="Serrano M.G."/>
            <person name="Buck G."/>
            <person name="Lee V."/>
            <person name="Wang Y."/>
            <person name="Carvalho R."/>
            <person name="Voegtly L."/>
            <person name="Shi R."/>
            <person name="Duckworth R."/>
            <person name="Johnson A."/>
            <person name="Loviza R."/>
            <person name="Walstead R."/>
            <person name="Shah Z."/>
            <person name="Kiflezghi M."/>
            <person name="Wade K."/>
            <person name="Ball S.L."/>
            <person name="Bradley K.W."/>
            <person name="Asai D.J."/>
            <person name="Bowman C.A."/>
            <person name="Russell D.A."/>
            <person name="Pope W.H."/>
            <person name="Jacobs-Sera D."/>
            <person name="Hendrix R.W."/>
            <person name="Hatfull G.F."/>
        </authorList>
    </citation>
    <scope>NUCLEOTIDE SEQUENCE</scope>
</reference>
<accession>A0A2P2C088</accession>
<feature type="compositionally biased region" description="Low complexity" evidence="1">
    <location>
        <begin position="36"/>
        <end position="49"/>
    </location>
</feature>